<dbReference type="GO" id="GO:0003677">
    <property type="term" value="F:DNA binding"/>
    <property type="evidence" value="ECO:0007669"/>
    <property type="project" value="TreeGrafter"/>
</dbReference>
<organism evidence="2">
    <name type="scientific">Acidithiobacillus ferrivorans</name>
    <dbReference type="NCBI Taxonomy" id="160808"/>
    <lineage>
        <taxon>Bacteria</taxon>
        <taxon>Pseudomonadati</taxon>
        <taxon>Pseudomonadota</taxon>
        <taxon>Acidithiobacillia</taxon>
        <taxon>Acidithiobacillales</taxon>
        <taxon>Acidithiobacillaceae</taxon>
        <taxon>Acidithiobacillus</taxon>
    </lineage>
</organism>
<keyword evidence="4" id="KW-1185">Reference proteome</keyword>
<sequence>MELHKMVALLGVPARAAMAWALVGGDALPASELAYRAGVTPQTASHHLARMVDGGLLAVERCLRYRYYRLASPAVAEILESLMALSGPPILKNRPDRAAVDPLCQARSCYDHLAGSLAVALADTLRRNGWINLQERDYQVTEIGEHGFAAFGLDLPALRHQQRLFARRCIDWSERRPHIGGALGAALMTRFQESGWIRKNPGDRKIWVSSVGRQGLWKTFGVDATQ</sequence>
<dbReference type="InterPro" id="IPR052543">
    <property type="entry name" value="HTH_Metal-responsive_Reg"/>
</dbReference>
<dbReference type="PANTHER" id="PTHR39168:SF1">
    <property type="entry name" value="TRANSCRIPTIONAL REGULATORY PROTEIN"/>
    <property type="match status" value="1"/>
</dbReference>
<reference evidence="2" key="1">
    <citation type="submission" date="2014-03" db="EMBL/GenBank/DDBJ databases">
        <authorList>
            <person name="Genoscope - CEA"/>
        </authorList>
    </citation>
    <scope>NUCLEOTIDE SEQUENCE [LARGE SCALE GENOMIC DNA]</scope>
    <source>
        <strain evidence="2">CF27</strain>
    </source>
</reference>
<gene>
    <name evidence="3" type="ORF">AFERRI_20468</name>
    <name evidence="2" type="ORF">AFERRI_370090</name>
</gene>
<dbReference type="InterPro" id="IPR036388">
    <property type="entry name" value="WH-like_DNA-bd_sf"/>
</dbReference>
<dbReference type="GO" id="GO:0010288">
    <property type="term" value="P:response to lead ion"/>
    <property type="evidence" value="ECO:0007669"/>
    <property type="project" value="TreeGrafter"/>
</dbReference>
<evidence type="ECO:0000259" key="1">
    <source>
        <dbReference type="PROSITE" id="PS50987"/>
    </source>
</evidence>
<dbReference type="SMART" id="SM00418">
    <property type="entry name" value="HTH_ARSR"/>
    <property type="match status" value="1"/>
</dbReference>
<reference evidence="3 4" key="3">
    <citation type="submission" date="2017-03" db="EMBL/GenBank/DDBJ databases">
        <authorList>
            <person name="Regsiter A."/>
            <person name="William W."/>
        </authorList>
    </citation>
    <scope>NUCLEOTIDE SEQUENCE [LARGE SCALE GENOMIC DNA]</scope>
    <source>
        <strain evidence="3">PRJEB5721</strain>
    </source>
</reference>
<evidence type="ECO:0000313" key="3">
    <source>
        <dbReference type="EMBL" id="SMH65685.1"/>
    </source>
</evidence>
<dbReference type="GO" id="GO:0003700">
    <property type="term" value="F:DNA-binding transcription factor activity"/>
    <property type="evidence" value="ECO:0007669"/>
    <property type="project" value="InterPro"/>
</dbReference>
<protein>
    <submittedName>
        <fullName evidence="2">Regulatory protein ArsR</fullName>
    </submittedName>
</protein>
<dbReference type="GO" id="GO:0032791">
    <property type="term" value="F:lead ion binding"/>
    <property type="evidence" value="ECO:0007669"/>
    <property type="project" value="TreeGrafter"/>
</dbReference>
<dbReference type="SUPFAM" id="SSF46785">
    <property type="entry name" value="Winged helix' DNA-binding domain"/>
    <property type="match status" value="1"/>
</dbReference>
<dbReference type="CDD" id="cd00090">
    <property type="entry name" value="HTH_ARSR"/>
    <property type="match status" value="1"/>
</dbReference>
<dbReference type="InterPro" id="IPR001845">
    <property type="entry name" value="HTH_ArsR_DNA-bd_dom"/>
</dbReference>
<dbReference type="InterPro" id="IPR036390">
    <property type="entry name" value="WH_DNA-bd_sf"/>
</dbReference>
<accession>A0A060UP18</accession>
<dbReference type="AlphaFoldDB" id="A0A060UP18"/>
<dbReference type="RefSeq" id="WP_035192245.1">
    <property type="nucleotide sequence ID" value="NZ_CCCS020000031.1"/>
</dbReference>
<feature type="domain" description="HTH arsR-type" evidence="1">
    <location>
        <begin position="1"/>
        <end position="90"/>
    </location>
</feature>
<dbReference type="GO" id="GO:0097063">
    <property type="term" value="F:cadmium ion sensor activity"/>
    <property type="evidence" value="ECO:0007669"/>
    <property type="project" value="TreeGrafter"/>
</dbReference>
<evidence type="ECO:0000313" key="2">
    <source>
        <dbReference type="EMBL" id="CDQ09986.1"/>
    </source>
</evidence>
<dbReference type="Proteomes" id="UP000193925">
    <property type="component" value="Chromosome AFERRI"/>
</dbReference>
<dbReference type="PANTHER" id="PTHR39168">
    <property type="entry name" value="TRANSCRIPTIONAL REGULATOR-RELATED"/>
    <property type="match status" value="1"/>
</dbReference>
<dbReference type="Gene3D" id="1.10.10.10">
    <property type="entry name" value="Winged helix-like DNA-binding domain superfamily/Winged helix DNA-binding domain"/>
    <property type="match status" value="1"/>
</dbReference>
<evidence type="ECO:0000313" key="4">
    <source>
        <dbReference type="Proteomes" id="UP000193925"/>
    </source>
</evidence>
<dbReference type="GO" id="GO:0046686">
    <property type="term" value="P:response to cadmium ion"/>
    <property type="evidence" value="ECO:0007669"/>
    <property type="project" value="TreeGrafter"/>
</dbReference>
<dbReference type="EMBL" id="LT841305">
    <property type="protein sequence ID" value="SMH65685.1"/>
    <property type="molecule type" value="Genomic_DNA"/>
</dbReference>
<dbReference type="EMBL" id="CCCS020000031">
    <property type="protein sequence ID" value="CDQ09986.1"/>
    <property type="molecule type" value="Genomic_DNA"/>
</dbReference>
<proteinExistence type="predicted"/>
<dbReference type="PROSITE" id="PS50987">
    <property type="entry name" value="HTH_ARSR_2"/>
    <property type="match status" value="1"/>
</dbReference>
<reference evidence="2" key="2">
    <citation type="submission" date="2014-07" db="EMBL/GenBank/DDBJ databases">
        <title>Initial genome analysis of the psychrotolerant acidophile Acidithiobacillus ferrivorans CF27: insights into iron and sulfur oxidation pathways and into biofilm formation.</title>
        <authorList>
            <person name="Talla E."/>
            <person name="Hedrich S."/>
            <person name="Mangenot S."/>
            <person name="Ji B."/>
            <person name="Johnson D.B."/>
            <person name="Barbe V."/>
            <person name="Bonnefoy V."/>
        </authorList>
    </citation>
    <scope>NUCLEOTIDE SEQUENCE [LARGE SCALE GENOMIC DNA]</scope>
    <source>
        <strain evidence="2">CF27</strain>
    </source>
</reference>
<name>A0A060UP18_9PROT</name>
<dbReference type="InterPro" id="IPR011991">
    <property type="entry name" value="ArsR-like_HTH"/>
</dbReference>
<dbReference type="Pfam" id="PF12840">
    <property type="entry name" value="HTH_20"/>
    <property type="match status" value="1"/>
</dbReference>